<dbReference type="Pfam" id="PF00078">
    <property type="entry name" value="RVT_1"/>
    <property type="match status" value="1"/>
</dbReference>
<keyword evidence="8" id="KW-0695">RNA-directed DNA polymerase</keyword>
<feature type="coiled-coil region" evidence="9">
    <location>
        <begin position="8"/>
        <end position="49"/>
    </location>
</feature>
<dbReference type="AlphaFoldDB" id="A0A4C1SQL8"/>
<keyword evidence="7" id="KW-0378">Hydrolase</keyword>
<keyword evidence="4" id="KW-0548">Nucleotidyltransferase</keyword>
<dbReference type="InterPro" id="IPR050951">
    <property type="entry name" value="Retrovirus_Pol_polyprotein"/>
</dbReference>
<dbReference type="PANTHER" id="PTHR37984">
    <property type="entry name" value="PROTEIN CBG26694"/>
    <property type="match status" value="1"/>
</dbReference>
<gene>
    <name evidence="11" type="primary">pol</name>
    <name evidence="11" type="ORF">EVAR_91276_1</name>
</gene>
<evidence type="ECO:0000256" key="4">
    <source>
        <dbReference type="ARBA" id="ARBA00022695"/>
    </source>
</evidence>
<protein>
    <recommendedName>
        <fullName evidence="1">RNA-directed DNA polymerase</fullName>
        <ecNumber evidence="1">2.7.7.49</ecNumber>
    </recommendedName>
</protein>
<evidence type="ECO:0000256" key="2">
    <source>
        <dbReference type="ARBA" id="ARBA00022670"/>
    </source>
</evidence>
<evidence type="ECO:0000256" key="7">
    <source>
        <dbReference type="ARBA" id="ARBA00022801"/>
    </source>
</evidence>
<dbReference type="OrthoDB" id="420169at2759"/>
<keyword evidence="9" id="KW-0175">Coiled coil</keyword>
<evidence type="ECO:0000256" key="9">
    <source>
        <dbReference type="SAM" id="Coils"/>
    </source>
</evidence>
<dbReference type="FunFam" id="3.30.70.270:FF:000020">
    <property type="entry name" value="Transposon Tf2-6 polyprotein-like Protein"/>
    <property type="match status" value="1"/>
</dbReference>
<dbReference type="CDD" id="cd09274">
    <property type="entry name" value="RNase_HI_RT_Ty3"/>
    <property type="match status" value="1"/>
</dbReference>
<dbReference type="PROSITE" id="PS50878">
    <property type="entry name" value="RT_POL"/>
    <property type="match status" value="1"/>
</dbReference>
<keyword evidence="5" id="KW-0540">Nuclease</keyword>
<keyword evidence="3" id="KW-0808">Transferase</keyword>
<dbReference type="InterPro" id="IPR000477">
    <property type="entry name" value="RT_dom"/>
</dbReference>
<dbReference type="InterPro" id="IPR043502">
    <property type="entry name" value="DNA/RNA_pol_sf"/>
</dbReference>
<sequence>MLEEENQQINLTEELAHKDQQLERLRAAYMELQGQIQQQQQMQMQHQQQQPYQQSSQLDRIFKNVSYLPVFTGVGDITINSFLSSVEYLLSSITEEGLMKEATKAIFYRNIQGEAKNVVINIQQPDNWAIIKKTLRLRYRPDTEPHQIYRKINEIRVNNVSELAIELQNIKYKNDELSIYYQDDQYIDLTNVNSLLVNVAKEITQGILLDKIYEERDIGTIIDIMTKRRTTTEEQINAKLYRYPPQHEVEVRRQIKEMEEQGIIRKSYSRYASPLIVVPKKLDNSGERKYRIVVDYRKLNEITIDDKFPLPNIDSILDKLGRAQYFTTLDLAKGYHQILIEEKDREKTAFVTPHGLYEFIRMPFGLKNAPATFQRLMNETLRDYINKTCVVYLDDILIFSTSLTEHVKAVTDIFKALEKANLKIQIDKCNFMKKETEFLGHILTKDGIKPNLNKIKVIQEIALPKTEKQIKSFLGLTGYYRKFVKDYAKVAQPMTKYLKKGVKINDKDPTYIEAFEKLKSLISSHPILRYPDFNKKFTLTTDASNYAIGAVLSQEGHPVCYISRTLNNHEKNYAATDKEFLAIIWSVNYLRPYLYGRKFKILTDHQPIKFLNSKYNGKDMSPRHQRWLLKLGEYDFEIDYIKGKENR</sequence>
<proteinExistence type="predicted"/>
<dbReference type="InterPro" id="IPR043128">
    <property type="entry name" value="Rev_trsase/Diguanyl_cyclase"/>
</dbReference>
<dbReference type="Gene3D" id="3.30.70.270">
    <property type="match status" value="2"/>
</dbReference>
<dbReference type="EMBL" id="BGZK01003783">
    <property type="protein sequence ID" value="GBP04513.1"/>
    <property type="molecule type" value="Genomic_DNA"/>
</dbReference>
<dbReference type="Gene3D" id="3.10.10.10">
    <property type="entry name" value="HIV Type 1 Reverse Transcriptase, subunit A, domain 1"/>
    <property type="match status" value="1"/>
</dbReference>
<accession>A0A4C1SQL8</accession>
<evidence type="ECO:0000313" key="12">
    <source>
        <dbReference type="Proteomes" id="UP000299102"/>
    </source>
</evidence>
<dbReference type="GO" id="GO:0004519">
    <property type="term" value="F:endonuclease activity"/>
    <property type="evidence" value="ECO:0007669"/>
    <property type="project" value="UniProtKB-KW"/>
</dbReference>
<evidence type="ECO:0000256" key="8">
    <source>
        <dbReference type="ARBA" id="ARBA00022918"/>
    </source>
</evidence>
<evidence type="ECO:0000256" key="5">
    <source>
        <dbReference type="ARBA" id="ARBA00022722"/>
    </source>
</evidence>
<reference evidence="11 12" key="1">
    <citation type="journal article" date="2019" name="Commun. Biol.">
        <title>The bagworm genome reveals a unique fibroin gene that provides high tensile strength.</title>
        <authorList>
            <person name="Kono N."/>
            <person name="Nakamura H."/>
            <person name="Ohtoshi R."/>
            <person name="Tomita M."/>
            <person name="Numata K."/>
            <person name="Arakawa K."/>
        </authorList>
    </citation>
    <scope>NUCLEOTIDE SEQUENCE [LARGE SCALE GENOMIC DNA]</scope>
</reference>
<comment type="caution">
    <text evidence="11">The sequence shown here is derived from an EMBL/GenBank/DDBJ whole genome shotgun (WGS) entry which is preliminary data.</text>
</comment>
<keyword evidence="12" id="KW-1185">Reference proteome</keyword>
<evidence type="ECO:0000256" key="1">
    <source>
        <dbReference type="ARBA" id="ARBA00012493"/>
    </source>
</evidence>
<dbReference type="GO" id="GO:0003964">
    <property type="term" value="F:RNA-directed DNA polymerase activity"/>
    <property type="evidence" value="ECO:0007669"/>
    <property type="project" value="UniProtKB-KW"/>
</dbReference>
<organism evidence="11 12">
    <name type="scientific">Eumeta variegata</name>
    <name type="common">Bagworm moth</name>
    <name type="synonym">Eumeta japonica</name>
    <dbReference type="NCBI Taxonomy" id="151549"/>
    <lineage>
        <taxon>Eukaryota</taxon>
        <taxon>Metazoa</taxon>
        <taxon>Ecdysozoa</taxon>
        <taxon>Arthropoda</taxon>
        <taxon>Hexapoda</taxon>
        <taxon>Insecta</taxon>
        <taxon>Pterygota</taxon>
        <taxon>Neoptera</taxon>
        <taxon>Endopterygota</taxon>
        <taxon>Lepidoptera</taxon>
        <taxon>Glossata</taxon>
        <taxon>Ditrysia</taxon>
        <taxon>Tineoidea</taxon>
        <taxon>Psychidae</taxon>
        <taxon>Oiketicinae</taxon>
        <taxon>Eumeta</taxon>
    </lineage>
</organism>
<evidence type="ECO:0000313" key="11">
    <source>
        <dbReference type="EMBL" id="GBP04513.1"/>
    </source>
</evidence>
<dbReference type="InterPro" id="IPR041373">
    <property type="entry name" value="RT_RNaseH"/>
</dbReference>
<dbReference type="GO" id="GO:0008233">
    <property type="term" value="F:peptidase activity"/>
    <property type="evidence" value="ECO:0007669"/>
    <property type="project" value="UniProtKB-KW"/>
</dbReference>
<evidence type="ECO:0000256" key="6">
    <source>
        <dbReference type="ARBA" id="ARBA00022759"/>
    </source>
</evidence>
<dbReference type="Pfam" id="PF17917">
    <property type="entry name" value="RT_RNaseH"/>
    <property type="match status" value="1"/>
</dbReference>
<keyword evidence="2" id="KW-0645">Protease</keyword>
<name>A0A4C1SQL8_EUMVA</name>
<dbReference type="Proteomes" id="UP000299102">
    <property type="component" value="Unassembled WGS sequence"/>
</dbReference>
<dbReference type="GO" id="GO:0006508">
    <property type="term" value="P:proteolysis"/>
    <property type="evidence" value="ECO:0007669"/>
    <property type="project" value="UniProtKB-KW"/>
</dbReference>
<dbReference type="FunFam" id="3.10.10.10:FF:000007">
    <property type="entry name" value="Retrovirus-related Pol polyprotein from transposon 17.6-like Protein"/>
    <property type="match status" value="1"/>
</dbReference>
<dbReference type="SUPFAM" id="SSF56672">
    <property type="entry name" value="DNA/RNA polymerases"/>
    <property type="match status" value="1"/>
</dbReference>
<dbReference type="PANTHER" id="PTHR37984:SF5">
    <property type="entry name" value="PROTEIN NYNRIN-LIKE"/>
    <property type="match status" value="1"/>
</dbReference>
<evidence type="ECO:0000256" key="3">
    <source>
        <dbReference type="ARBA" id="ARBA00022679"/>
    </source>
</evidence>
<feature type="domain" description="Reverse transcriptase" evidence="10">
    <location>
        <begin position="259"/>
        <end position="443"/>
    </location>
</feature>
<dbReference type="CDD" id="cd01647">
    <property type="entry name" value="RT_LTR"/>
    <property type="match status" value="1"/>
</dbReference>
<evidence type="ECO:0000259" key="10">
    <source>
        <dbReference type="PROSITE" id="PS50878"/>
    </source>
</evidence>
<dbReference type="EC" id="2.7.7.49" evidence="1"/>
<dbReference type="STRING" id="151549.A0A4C1SQL8"/>
<keyword evidence="6" id="KW-0255">Endonuclease</keyword>